<reference evidence="3 4" key="1">
    <citation type="submission" date="2016-10" db="EMBL/GenBank/DDBJ databases">
        <authorList>
            <person name="de Groot N.N."/>
        </authorList>
    </citation>
    <scope>NUCLEOTIDE SEQUENCE [LARGE SCALE GENOMIC DNA]</scope>
    <source>
        <strain>J11</strain>
        <strain evidence="4">PG 39</strain>
    </source>
</reference>
<evidence type="ECO:0000259" key="1">
    <source>
        <dbReference type="Pfam" id="PF10128"/>
    </source>
</evidence>
<feature type="domain" description="Glucose-6-phosphate dehydrogenase assembly protein OpcA C-terminal" evidence="2">
    <location>
        <begin position="169"/>
        <end position="305"/>
    </location>
</feature>
<evidence type="ECO:0000313" key="4">
    <source>
        <dbReference type="Proteomes" id="UP000199065"/>
    </source>
</evidence>
<accession>A0A1I2TP63</accession>
<dbReference type="Proteomes" id="UP000199065">
    <property type="component" value="Unassembled WGS sequence"/>
</dbReference>
<dbReference type="InterPro" id="IPR046801">
    <property type="entry name" value="OpcA_G6PD_N"/>
</dbReference>
<name>A0A1I2TP63_9CORY</name>
<evidence type="ECO:0000259" key="2">
    <source>
        <dbReference type="Pfam" id="PF20171"/>
    </source>
</evidence>
<keyword evidence="4" id="KW-1185">Reference proteome</keyword>
<organism evidence="3 4">
    <name type="scientific">Corynebacterium spheniscorum</name>
    <dbReference type="NCBI Taxonomy" id="185761"/>
    <lineage>
        <taxon>Bacteria</taxon>
        <taxon>Bacillati</taxon>
        <taxon>Actinomycetota</taxon>
        <taxon>Actinomycetes</taxon>
        <taxon>Mycobacteriales</taxon>
        <taxon>Corynebacteriaceae</taxon>
        <taxon>Corynebacterium</taxon>
    </lineage>
</organism>
<dbReference type="PANTHER" id="PTHR38658">
    <property type="entry name" value="OXPP CYCLE PROTEIN OPCA-RELATED"/>
    <property type="match status" value="1"/>
</dbReference>
<protein>
    <submittedName>
        <fullName evidence="3">Glucose-6-phosphate dehydrogenase assembly protein OpcA</fullName>
    </submittedName>
</protein>
<dbReference type="RefSeq" id="WP_092286146.1">
    <property type="nucleotide sequence ID" value="NZ_FOPJ01000009.1"/>
</dbReference>
<dbReference type="AlphaFoldDB" id="A0A1I2TP63"/>
<gene>
    <name evidence="3" type="ORF">SAMN05660282_01570</name>
</gene>
<dbReference type="InterPro" id="IPR046802">
    <property type="entry name" value="OpcA_G6PD_C"/>
</dbReference>
<dbReference type="InterPro" id="IPR004555">
    <property type="entry name" value="G6PDH_assembly_OpcA"/>
</dbReference>
<dbReference type="PANTHER" id="PTHR38658:SF1">
    <property type="entry name" value="OXPP CYCLE PROTEIN OPCA-RELATED"/>
    <property type="match status" value="1"/>
</dbReference>
<dbReference type="OrthoDB" id="128564at2"/>
<feature type="domain" description="Glucose-6-phosphate dehydrogenase assembly protein OpcA N-terminal" evidence="1">
    <location>
        <begin position="53"/>
        <end position="161"/>
    </location>
</feature>
<dbReference type="Pfam" id="PF10128">
    <property type="entry name" value="OpcA_G6PD_assem"/>
    <property type="match status" value="1"/>
</dbReference>
<dbReference type="EMBL" id="FOPJ01000009">
    <property type="protein sequence ID" value="SFG66712.1"/>
    <property type="molecule type" value="Genomic_DNA"/>
</dbReference>
<evidence type="ECO:0000313" key="3">
    <source>
        <dbReference type="EMBL" id="SFG66712.1"/>
    </source>
</evidence>
<sequence>MIIDLPNTTTSEITRALIESRDAAAAASGRVLTLLVVAGPQDDLEDIIATTATVSHEHPARVLVMVEDPDCGNADRCDPILNATVRVGEDAGASEMVIMTIQGEIARHLEHVVTPLLLPDTPIVTWWPSTAPQNPAEHPLGKIAQRRITDSLHDGPMDALYVRRHHYTPGDSDLAWSRITPWRGIVASAFDQFKAEDLQSVIVYGATIDPSVDIAAGWLAARLPQVRVTRVIDSPAEGDGFMVANVEFSTTEDTLRVRVEDAHTISVEVPGRPAALVALSRRPDADCLAEELRHLDPDGAYEAALTGLNEVHFPEG</sequence>
<dbReference type="STRING" id="185761.SAMN05660282_01570"/>
<proteinExistence type="predicted"/>
<dbReference type="Pfam" id="PF20171">
    <property type="entry name" value="OpcA_G6PD_C"/>
    <property type="match status" value="1"/>
</dbReference>